<comment type="caution">
    <text evidence="2">The sequence shown here is derived from an EMBL/GenBank/DDBJ whole genome shotgun (WGS) entry which is preliminary data.</text>
</comment>
<feature type="region of interest" description="Disordered" evidence="1">
    <location>
        <begin position="1"/>
        <end position="53"/>
    </location>
</feature>
<reference evidence="2" key="2">
    <citation type="submission" date="2021-12" db="EMBL/GenBank/DDBJ databases">
        <title>Resequencing data analysis of finger millet.</title>
        <authorList>
            <person name="Hatakeyama M."/>
            <person name="Aluri S."/>
            <person name="Balachadran M.T."/>
            <person name="Sivarajan S.R."/>
            <person name="Poveda L."/>
            <person name="Shimizu-Inatsugi R."/>
            <person name="Schlapbach R."/>
            <person name="Sreeman S.M."/>
            <person name="Shimizu K.K."/>
        </authorList>
    </citation>
    <scope>NUCLEOTIDE SEQUENCE</scope>
</reference>
<dbReference type="EMBL" id="BQKI01000071">
    <property type="protein sequence ID" value="GJN14283.1"/>
    <property type="molecule type" value="Genomic_DNA"/>
</dbReference>
<dbReference type="InterPro" id="IPR011989">
    <property type="entry name" value="ARM-like"/>
</dbReference>
<dbReference type="Gene3D" id="1.25.10.10">
    <property type="entry name" value="Leucine-rich Repeat Variant"/>
    <property type="match status" value="1"/>
</dbReference>
<feature type="compositionally biased region" description="Low complexity" evidence="1">
    <location>
        <begin position="24"/>
        <end position="41"/>
    </location>
</feature>
<dbReference type="InterPro" id="IPR044282">
    <property type="entry name" value="ABAP1/ARIA"/>
</dbReference>
<accession>A0AAV5DUR2</accession>
<sequence>MEAEQQPHRQRRKGQKRKLEDEAAAAVTATTAAASSLGSTGADDDNEDDGSAGPEICCRRSHAALAREVRTQVDDLLRCTSWRYEDRAAAKRATHVLAELAKNEDVVNVIVEGGAVPALVRHLGEPEAVAAKQEQQRPFEHEVEKGAAFALGLLAVKVLKFLDWFAV</sequence>
<dbReference type="PANTHER" id="PTHR46710">
    <property type="entry name" value="ARM REPEAT PROTEIN INTERACTING WITH ABF2"/>
    <property type="match status" value="1"/>
</dbReference>
<dbReference type="PANTHER" id="PTHR46710:SF1">
    <property type="entry name" value="ARM REPEAT PROTEIN INTERACTING WITH ABF2"/>
    <property type="match status" value="1"/>
</dbReference>
<proteinExistence type="predicted"/>
<dbReference type="AlphaFoldDB" id="A0AAV5DUR2"/>
<evidence type="ECO:0000313" key="2">
    <source>
        <dbReference type="EMBL" id="GJN14283.1"/>
    </source>
</evidence>
<keyword evidence="3" id="KW-1185">Reference proteome</keyword>
<name>A0AAV5DUR2_ELECO</name>
<evidence type="ECO:0000256" key="1">
    <source>
        <dbReference type="SAM" id="MobiDB-lite"/>
    </source>
</evidence>
<protein>
    <submittedName>
        <fullName evidence="2">Uncharacterized protein</fullName>
    </submittedName>
</protein>
<evidence type="ECO:0000313" key="3">
    <source>
        <dbReference type="Proteomes" id="UP001054889"/>
    </source>
</evidence>
<dbReference type="Proteomes" id="UP001054889">
    <property type="component" value="Unassembled WGS sequence"/>
</dbReference>
<gene>
    <name evidence="2" type="primary">gb01085</name>
    <name evidence="2" type="ORF">PR202_gb01085</name>
</gene>
<reference evidence="2" key="1">
    <citation type="journal article" date="2018" name="DNA Res.">
        <title>Multiple hybrid de novo genome assembly of finger millet, an orphan allotetraploid crop.</title>
        <authorList>
            <person name="Hatakeyama M."/>
            <person name="Aluri S."/>
            <person name="Balachadran M.T."/>
            <person name="Sivarajan S.R."/>
            <person name="Patrignani A."/>
            <person name="Gruter S."/>
            <person name="Poveda L."/>
            <person name="Shimizu-Inatsugi R."/>
            <person name="Baeten J."/>
            <person name="Francoijs K.J."/>
            <person name="Nataraja K.N."/>
            <person name="Reddy Y.A.N."/>
            <person name="Phadnis S."/>
            <person name="Ravikumar R.L."/>
            <person name="Schlapbach R."/>
            <person name="Sreeman S.M."/>
            <person name="Shimizu K.K."/>
        </authorList>
    </citation>
    <scope>NUCLEOTIDE SEQUENCE</scope>
</reference>
<organism evidence="2 3">
    <name type="scientific">Eleusine coracana subsp. coracana</name>
    <dbReference type="NCBI Taxonomy" id="191504"/>
    <lineage>
        <taxon>Eukaryota</taxon>
        <taxon>Viridiplantae</taxon>
        <taxon>Streptophyta</taxon>
        <taxon>Embryophyta</taxon>
        <taxon>Tracheophyta</taxon>
        <taxon>Spermatophyta</taxon>
        <taxon>Magnoliopsida</taxon>
        <taxon>Liliopsida</taxon>
        <taxon>Poales</taxon>
        <taxon>Poaceae</taxon>
        <taxon>PACMAD clade</taxon>
        <taxon>Chloridoideae</taxon>
        <taxon>Cynodonteae</taxon>
        <taxon>Eleusininae</taxon>
        <taxon>Eleusine</taxon>
    </lineage>
</organism>